<evidence type="ECO:0000313" key="4">
    <source>
        <dbReference type="EMBL" id="MDR7097087.1"/>
    </source>
</evidence>
<gene>
    <name evidence="4" type="ORF">J2X09_004860</name>
</gene>
<evidence type="ECO:0000256" key="1">
    <source>
        <dbReference type="ARBA" id="ARBA00004442"/>
    </source>
</evidence>
<protein>
    <recommendedName>
        <fullName evidence="3">Outer membrane protein OmpA-like transmembrane domain-containing protein</fullName>
    </recommendedName>
</protein>
<feature type="signal peptide" evidence="2">
    <location>
        <begin position="1"/>
        <end position="26"/>
    </location>
</feature>
<reference evidence="4 5" key="1">
    <citation type="submission" date="2023-07" db="EMBL/GenBank/DDBJ databases">
        <title>Sorghum-associated microbial communities from plants grown in Nebraska, USA.</title>
        <authorList>
            <person name="Schachtman D."/>
        </authorList>
    </citation>
    <scope>NUCLEOTIDE SEQUENCE [LARGE SCALE GENOMIC DNA]</scope>
    <source>
        <strain evidence="4 5">BE240</strain>
    </source>
</reference>
<dbReference type="PROSITE" id="PS51257">
    <property type="entry name" value="PROKAR_LIPOPROTEIN"/>
    <property type="match status" value="1"/>
</dbReference>
<sequence>MKHALHHLRTWPLAAVGLAVACSVSAQTDAAREAPLDTTLAQATTTTTTTAQRRAYAPGEGNFSVIPYTSHGYIGINVGKPDYDLACVGGFSCSDSSTAYHLYTGGMFNRYLGAELGYVNLGEMERGGGKTEAHGINLSLVGRLPLGVVHLFGKVGATYSRSEVTASPLSGLTTGKDKGWEPSMGAGVGFDLSPRSSIVLEWNRHQVRFVGVGKQDVDTTSIGYMHRF</sequence>
<proteinExistence type="predicted"/>
<keyword evidence="2" id="KW-0732">Signal</keyword>
<evidence type="ECO:0000256" key="2">
    <source>
        <dbReference type="SAM" id="SignalP"/>
    </source>
</evidence>
<comment type="subcellular location">
    <subcellularLocation>
        <location evidence="1">Cell outer membrane</location>
    </subcellularLocation>
</comment>
<accession>A0ABU1VI32</accession>
<feature type="domain" description="Outer membrane protein OmpA-like transmembrane" evidence="3">
    <location>
        <begin position="72"/>
        <end position="202"/>
    </location>
</feature>
<name>A0ABU1VI32_9BURK</name>
<keyword evidence="5" id="KW-1185">Reference proteome</keyword>
<dbReference type="Gene3D" id="2.40.160.20">
    <property type="match status" value="1"/>
</dbReference>
<dbReference type="InterPro" id="IPR011250">
    <property type="entry name" value="OMP/PagP_B-barrel"/>
</dbReference>
<dbReference type="Proteomes" id="UP001265550">
    <property type="component" value="Unassembled WGS sequence"/>
</dbReference>
<comment type="caution">
    <text evidence="4">The sequence shown here is derived from an EMBL/GenBank/DDBJ whole genome shotgun (WGS) entry which is preliminary data.</text>
</comment>
<dbReference type="SUPFAM" id="SSF56925">
    <property type="entry name" value="OMPA-like"/>
    <property type="match status" value="1"/>
</dbReference>
<evidence type="ECO:0000313" key="5">
    <source>
        <dbReference type="Proteomes" id="UP001265550"/>
    </source>
</evidence>
<dbReference type="Pfam" id="PF01389">
    <property type="entry name" value="OmpA_membrane"/>
    <property type="match status" value="1"/>
</dbReference>
<evidence type="ECO:0000259" key="3">
    <source>
        <dbReference type="Pfam" id="PF01389"/>
    </source>
</evidence>
<dbReference type="EMBL" id="JAVDWE010000019">
    <property type="protein sequence ID" value="MDR7097087.1"/>
    <property type="molecule type" value="Genomic_DNA"/>
</dbReference>
<dbReference type="RefSeq" id="WP_204735520.1">
    <property type="nucleotide sequence ID" value="NZ_JAVDWE010000019.1"/>
</dbReference>
<dbReference type="InterPro" id="IPR000498">
    <property type="entry name" value="OmpA-like_TM_dom"/>
</dbReference>
<organism evidence="4 5">
    <name type="scientific">Hydrogenophaga laconesensis</name>
    <dbReference type="NCBI Taxonomy" id="1805971"/>
    <lineage>
        <taxon>Bacteria</taxon>
        <taxon>Pseudomonadati</taxon>
        <taxon>Pseudomonadota</taxon>
        <taxon>Betaproteobacteria</taxon>
        <taxon>Burkholderiales</taxon>
        <taxon>Comamonadaceae</taxon>
        <taxon>Hydrogenophaga</taxon>
    </lineage>
</organism>
<feature type="chain" id="PRO_5046471283" description="Outer membrane protein OmpA-like transmembrane domain-containing protein" evidence="2">
    <location>
        <begin position="27"/>
        <end position="228"/>
    </location>
</feature>